<dbReference type="EMBL" id="OMOD01000156">
    <property type="protein sequence ID" value="SPF45711.1"/>
    <property type="molecule type" value="Genomic_DNA"/>
</dbReference>
<accession>A0A2U3L1D0</accession>
<gene>
    <name evidence="2" type="ORF">SBA1_600014</name>
</gene>
<reference evidence="3" key="1">
    <citation type="submission" date="2018-02" db="EMBL/GenBank/DDBJ databases">
        <authorList>
            <person name="Hausmann B."/>
        </authorList>
    </citation>
    <scope>NUCLEOTIDE SEQUENCE [LARGE SCALE GENOMIC DNA]</scope>
    <source>
        <strain evidence="3">Peat soil MAG SbA1</strain>
    </source>
</reference>
<proteinExistence type="predicted"/>
<name>A0A2U3L1D0_9BACT</name>
<feature type="signal peptide" evidence="1">
    <location>
        <begin position="1"/>
        <end position="25"/>
    </location>
</feature>
<dbReference type="OrthoDB" id="115311at2"/>
<evidence type="ECO:0000313" key="2">
    <source>
        <dbReference type="EMBL" id="SPF45711.1"/>
    </source>
</evidence>
<keyword evidence="1" id="KW-0732">Signal</keyword>
<dbReference type="Proteomes" id="UP000238701">
    <property type="component" value="Unassembled WGS sequence"/>
</dbReference>
<dbReference type="AlphaFoldDB" id="A0A2U3L1D0"/>
<evidence type="ECO:0000256" key="1">
    <source>
        <dbReference type="SAM" id="SignalP"/>
    </source>
</evidence>
<evidence type="ECO:0000313" key="3">
    <source>
        <dbReference type="Proteomes" id="UP000238701"/>
    </source>
</evidence>
<feature type="chain" id="PRO_5015403396" evidence="1">
    <location>
        <begin position="26"/>
        <end position="231"/>
    </location>
</feature>
<sequence>MRLILRPRFLGWLLCLALSPAAARAATKVHVITFGQWTSAQWLPRSTGDTKPLTLKIRALLVDGRVKEYVTGSPHEVTDRLFVVRRAFRVNDSLPEEPGPHWLWQRGGWLLLDRTTGRVSPINLPEFDALYSVASWYRDYVAYCGVSDDGKKISAMVVQLGRRRPVLNKPLSNDGVPNDAAPDSACPAPVWQRSPVRLSFEPAGGAKQTFAIRGHVVDVVNDAEDEDEGSK</sequence>
<protein>
    <submittedName>
        <fullName evidence="2">Uncharacterized protein</fullName>
    </submittedName>
</protein>
<organism evidence="2 3">
    <name type="scientific">Candidatus Sulfotelmatobacter kueseliae</name>
    <dbReference type="NCBI Taxonomy" id="2042962"/>
    <lineage>
        <taxon>Bacteria</taxon>
        <taxon>Pseudomonadati</taxon>
        <taxon>Acidobacteriota</taxon>
        <taxon>Terriglobia</taxon>
        <taxon>Terriglobales</taxon>
        <taxon>Candidatus Korobacteraceae</taxon>
        <taxon>Candidatus Sulfotelmatobacter</taxon>
    </lineage>
</organism>